<proteinExistence type="predicted"/>
<dbReference type="AlphaFoldDB" id="A0A0J1FLZ8"/>
<keyword evidence="2" id="KW-1185">Reference proteome</keyword>
<reference evidence="1 2" key="1">
    <citation type="submission" date="2015-06" db="EMBL/GenBank/DDBJ databases">
        <title>Draft genome of the moderately acidophilic sulfate reducer Candidatus Desulfosporosinus acididurans strain M1.</title>
        <authorList>
            <person name="Poehlein A."/>
            <person name="Petzsch P."/>
            <person name="Johnson B.D."/>
            <person name="Schloemann M."/>
            <person name="Daniel R."/>
            <person name="Muehling M."/>
        </authorList>
    </citation>
    <scope>NUCLEOTIDE SEQUENCE [LARGE SCALE GENOMIC DNA]</scope>
    <source>
        <strain evidence="1 2">M1</strain>
    </source>
</reference>
<name>A0A0J1FLZ8_9FIRM</name>
<protein>
    <submittedName>
        <fullName evidence="1">Uncharacterized protein</fullName>
    </submittedName>
</protein>
<dbReference type="STRING" id="476652.DEAC_c36920"/>
<dbReference type="PATRIC" id="fig|476652.3.peg.3903"/>
<organism evidence="1 2">
    <name type="scientific">Desulfosporosinus acididurans</name>
    <dbReference type="NCBI Taxonomy" id="476652"/>
    <lineage>
        <taxon>Bacteria</taxon>
        <taxon>Bacillati</taxon>
        <taxon>Bacillota</taxon>
        <taxon>Clostridia</taxon>
        <taxon>Eubacteriales</taxon>
        <taxon>Desulfitobacteriaceae</taxon>
        <taxon>Desulfosporosinus</taxon>
    </lineage>
</organism>
<evidence type="ECO:0000313" key="1">
    <source>
        <dbReference type="EMBL" id="KLU64490.1"/>
    </source>
</evidence>
<comment type="caution">
    <text evidence="1">The sequence shown here is derived from an EMBL/GenBank/DDBJ whole genome shotgun (WGS) entry which is preliminary data.</text>
</comment>
<evidence type="ECO:0000313" key="2">
    <source>
        <dbReference type="Proteomes" id="UP000036356"/>
    </source>
</evidence>
<dbReference type="Proteomes" id="UP000036356">
    <property type="component" value="Unassembled WGS sequence"/>
</dbReference>
<dbReference type="EMBL" id="LDZY01000014">
    <property type="protein sequence ID" value="KLU64490.1"/>
    <property type="molecule type" value="Genomic_DNA"/>
</dbReference>
<accession>A0A0J1FLZ8</accession>
<gene>
    <name evidence="1" type="ORF">DEAC_c36920</name>
</gene>
<sequence>MCFLASRFGNSGHVDVTSMNVYKVNIFPWTQPVECVVLMSGSNLVSAVYRVLEEFFSVFYVPLDVCLRGLFVLGGCTFTQKYTRKEGEFCVIVYEI</sequence>